<gene>
    <name evidence="1" type="ORF">IAC85_04470</name>
</gene>
<evidence type="ECO:0008006" key="3">
    <source>
        <dbReference type="Google" id="ProtNLM"/>
    </source>
</evidence>
<reference evidence="1" key="2">
    <citation type="journal article" date="2021" name="PeerJ">
        <title>Extensive microbial diversity within the chicken gut microbiome revealed by metagenomics and culture.</title>
        <authorList>
            <person name="Gilroy R."/>
            <person name="Ravi A."/>
            <person name="Getino M."/>
            <person name="Pursley I."/>
            <person name="Horton D.L."/>
            <person name="Alikhan N.F."/>
            <person name="Baker D."/>
            <person name="Gharbi K."/>
            <person name="Hall N."/>
            <person name="Watson M."/>
            <person name="Adriaenssens E.M."/>
            <person name="Foster-Nyarko E."/>
            <person name="Jarju S."/>
            <person name="Secka A."/>
            <person name="Antonio M."/>
            <person name="Oren A."/>
            <person name="Chaudhuri R.R."/>
            <person name="La Ragione R."/>
            <person name="Hildebrand F."/>
            <person name="Pallen M.J."/>
        </authorList>
    </citation>
    <scope>NUCLEOTIDE SEQUENCE</scope>
    <source>
        <strain evidence="1">CHK165-10780</strain>
    </source>
</reference>
<accession>A0A9D0YZB9</accession>
<evidence type="ECO:0000313" key="1">
    <source>
        <dbReference type="EMBL" id="HIQ64976.1"/>
    </source>
</evidence>
<dbReference type="Proteomes" id="UP000886725">
    <property type="component" value="Unassembled WGS sequence"/>
</dbReference>
<name>A0A9D0YZB9_9FIRM</name>
<sequence>MNNKVLVNLKVPELDESYNVYLPANRKIGNIIKLLVKAISEMTEIGLQDDGNIYLYDGDTGTKFDINKILKDTSIRNGSILILL</sequence>
<evidence type="ECO:0000313" key="2">
    <source>
        <dbReference type="Proteomes" id="UP000886725"/>
    </source>
</evidence>
<proteinExistence type="predicted"/>
<reference evidence="1" key="1">
    <citation type="submission" date="2020-10" db="EMBL/GenBank/DDBJ databases">
        <authorList>
            <person name="Gilroy R."/>
        </authorList>
    </citation>
    <scope>NUCLEOTIDE SEQUENCE</scope>
    <source>
        <strain evidence="1">CHK165-10780</strain>
    </source>
</reference>
<dbReference type="AlphaFoldDB" id="A0A9D0YZB9"/>
<dbReference type="EMBL" id="DVFU01000086">
    <property type="protein sequence ID" value="HIQ64976.1"/>
    <property type="molecule type" value="Genomic_DNA"/>
</dbReference>
<organism evidence="1 2">
    <name type="scientific">Candidatus Faecenecus gallistercoris</name>
    <dbReference type="NCBI Taxonomy" id="2840793"/>
    <lineage>
        <taxon>Bacteria</taxon>
        <taxon>Bacillati</taxon>
        <taxon>Bacillota</taxon>
        <taxon>Bacillota incertae sedis</taxon>
        <taxon>Candidatus Faecenecus</taxon>
    </lineage>
</organism>
<protein>
    <recommendedName>
        <fullName evidence="3">Methyltransferase</fullName>
    </recommendedName>
</protein>
<comment type="caution">
    <text evidence="1">The sequence shown here is derived from an EMBL/GenBank/DDBJ whole genome shotgun (WGS) entry which is preliminary data.</text>
</comment>